<proteinExistence type="predicted"/>
<evidence type="ECO:0000313" key="2">
    <source>
        <dbReference type="EMBL" id="KKM74782.1"/>
    </source>
</evidence>
<gene>
    <name evidence="2" type="ORF">LCGC14_1396890</name>
</gene>
<feature type="transmembrane region" description="Helical" evidence="1">
    <location>
        <begin position="12"/>
        <end position="34"/>
    </location>
</feature>
<name>A0A0F9MZX0_9ZZZZ</name>
<accession>A0A0F9MZX0</accession>
<dbReference type="AlphaFoldDB" id="A0A0F9MZX0"/>
<sequence>MKKFISSAIPIVGIVILILVDYRIGIGVVCLIWGHNMIYHWEGDGK</sequence>
<protein>
    <submittedName>
        <fullName evidence="2">Uncharacterized protein</fullName>
    </submittedName>
</protein>
<dbReference type="EMBL" id="LAZR01009082">
    <property type="protein sequence ID" value="KKM74782.1"/>
    <property type="molecule type" value="Genomic_DNA"/>
</dbReference>
<keyword evidence="1" id="KW-0812">Transmembrane</keyword>
<comment type="caution">
    <text evidence="2">The sequence shown here is derived from an EMBL/GenBank/DDBJ whole genome shotgun (WGS) entry which is preliminary data.</text>
</comment>
<organism evidence="2">
    <name type="scientific">marine sediment metagenome</name>
    <dbReference type="NCBI Taxonomy" id="412755"/>
    <lineage>
        <taxon>unclassified sequences</taxon>
        <taxon>metagenomes</taxon>
        <taxon>ecological metagenomes</taxon>
    </lineage>
</organism>
<reference evidence="2" key="1">
    <citation type="journal article" date="2015" name="Nature">
        <title>Complex archaea that bridge the gap between prokaryotes and eukaryotes.</title>
        <authorList>
            <person name="Spang A."/>
            <person name="Saw J.H."/>
            <person name="Jorgensen S.L."/>
            <person name="Zaremba-Niedzwiedzka K."/>
            <person name="Martijn J."/>
            <person name="Lind A.E."/>
            <person name="van Eijk R."/>
            <person name="Schleper C."/>
            <person name="Guy L."/>
            <person name="Ettema T.J."/>
        </authorList>
    </citation>
    <scope>NUCLEOTIDE SEQUENCE</scope>
</reference>
<keyword evidence="1" id="KW-0472">Membrane</keyword>
<keyword evidence="1" id="KW-1133">Transmembrane helix</keyword>
<evidence type="ECO:0000256" key="1">
    <source>
        <dbReference type="SAM" id="Phobius"/>
    </source>
</evidence>